<evidence type="ECO:0000256" key="2">
    <source>
        <dbReference type="SAM" id="Phobius"/>
    </source>
</evidence>
<evidence type="ECO:0000313" key="3">
    <source>
        <dbReference type="EMBL" id="CAE2263043.1"/>
    </source>
</evidence>
<name>A0A7S4JGU6_GUITH</name>
<sequence>MIICLFLLFSNLGSILSWLSCIFLLLTIIFVWHLLVDQIRLISRNLTLNERFFSERYEYLADSNGMFYNPFDQGMVKNWIEFLGCGERRWLKDHVYTTETLSSTTGDPENSQGMPSGYEETSLVNGL</sequence>
<dbReference type="EMBL" id="HBKN01006975">
    <property type="protein sequence ID" value="CAE2263043.1"/>
    <property type="molecule type" value="Transcribed_RNA"/>
</dbReference>
<keyword evidence="2" id="KW-0472">Membrane</keyword>
<gene>
    <name evidence="3" type="ORF">GTHE00462_LOCUS5591</name>
</gene>
<feature type="region of interest" description="Disordered" evidence="1">
    <location>
        <begin position="100"/>
        <end position="127"/>
    </location>
</feature>
<evidence type="ECO:0000256" key="1">
    <source>
        <dbReference type="SAM" id="MobiDB-lite"/>
    </source>
</evidence>
<keyword evidence="2" id="KW-1133">Transmembrane helix</keyword>
<feature type="transmembrane region" description="Helical" evidence="2">
    <location>
        <begin position="15"/>
        <end position="36"/>
    </location>
</feature>
<evidence type="ECO:0008006" key="4">
    <source>
        <dbReference type="Google" id="ProtNLM"/>
    </source>
</evidence>
<proteinExistence type="predicted"/>
<protein>
    <recommendedName>
        <fullName evidence="4">Palmitoyltransferase</fullName>
    </recommendedName>
</protein>
<feature type="compositionally biased region" description="Polar residues" evidence="1">
    <location>
        <begin position="100"/>
        <end position="114"/>
    </location>
</feature>
<keyword evidence="2" id="KW-0812">Transmembrane</keyword>
<organism evidence="3">
    <name type="scientific">Guillardia theta</name>
    <name type="common">Cryptophyte</name>
    <name type="synonym">Cryptomonas phi</name>
    <dbReference type="NCBI Taxonomy" id="55529"/>
    <lineage>
        <taxon>Eukaryota</taxon>
        <taxon>Cryptophyceae</taxon>
        <taxon>Pyrenomonadales</taxon>
        <taxon>Geminigeraceae</taxon>
        <taxon>Guillardia</taxon>
    </lineage>
</organism>
<accession>A0A7S4JGU6</accession>
<dbReference type="AlphaFoldDB" id="A0A7S4JGU6"/>
<reference evidence="3" key="1">
    <citation type="submission" date="2021-01" db="EMBL/GenBank/DDBJ databases">
        <authorList>
            <person name="Corre E."/>
            <person name="Pelletier E."/>
            <person name="Niang G."/>
            <person name="Scheremetjew M."/>
            <person name="Finn R."/>
            <person name="Kale V."/>
            <person name="Holt S."/>
            <person name="Cochrane G."/>
            <person name="Meng A."/>
            <person name="Brown T."/>
            <person name="Cohen L."/>
        </authorList>
    </citation>
    <scope>NUCLEOTIDE SEQUENCE</scope>
    <source>
        <strain evidence="3">CCMP 2712</strain>
    </source>
</reference>